<evidence type="ECO:0000313" key="2">
    <source>
        <dbReference type="EMBL" id="ANF58125.1"/>
    </source>
</evidence>
<dbReference type="InterPro" id="IPR029058">
    <property type="entry name" value="AB_hydrolase_fold"/>
</dbReference>
<dbReference type="Gene3D" id="3.40.50.1820">
    <property type="entry name" value="alpha/beta hydrolase"/>
    <property type="match status" value="1"/>
</dbReference>
<dbReference type="KEGG" id="haa:A5892_12155"/>
<dbReference type="PANTHER" id="PTHR46623:SF6">
    <property type="entry name" value="ALPHA_BETA-HYDROLASES SUPERFAMILY PROTEIN"/>
    <property type="match status" value="1"/>
</dbReference>
<dbReference type="RefSeq" id="WP_064123029.1">
    <property type="nucleotide sequence ID" value="NZ_CP015243.1"/>
</dbReference>
<feature type="domain" description="Dienelactone hydrolase" evidence="1">
    <location>
        <begin position="17"/>
        <end position="222"/>
    </location>
</feature>
<dbReference type="InterPro" id="IPR002925">
    <property type="entry name" value="Dienelactn_hydro"/>
</dbReference>
<dbReference type="STRING" id="376489.A5892_12155"/>
<dbReference type="InterPro" id="IPR051049">
    <property type="entry name" value="Dienelactone_hydrolase-like"/>
</dbReference>
<accession>A0A172YGQ1</accession>
<gene>
    <name evidence="2" type="ORF">A5892_12155</name>
</gene>
<organism evidence="2 3">
    <name type="scientific">Halotalea alkalilenta</name>
    <dbReference type="NCBI Taxonomy" id="376489"/>
    <lineage>
        <taxon>Bacteria</taxon>
        <taxon>Pseudomonadati</taxon>
        <taxon>Pseudomonadota</taxon>
        <taxon>Gammaproteobacteria</taxon>
        <taxon>Oceanospirillales</taxon>
        <taxon>Halomonadaceae</taxon>
        <taxon>Halotalea</taxon>
    </lineage>
</organism>
<dbReference type="Proteomes" id="UP000077875">
    <property type="component" value="Chromosome"/>
</dbReference>
<evidence type="ECO:0000259" key="1">
    <source>
        <dbReference type="Pfam" id="PF01738"/>
    </source>
</evidence>
<dbReference type="SUPFAM" id="SSF53474">
    <property type="entry name" value="alpha/beta-Hydrolases"/>
    <property type="match status" value="1"/>
</dbReference>
<dbReference type="AlphaFoldDB" id="A0A172YGQ1"/>
<proteinExistence type="predicted"/>
<protein>
    <submittedName>
        <fullName evidence="2">Carboxymethylenebutenolidase</fullName>
    </submittedName>
</protein>
<evidence type="ECO:0000313" key="3">
    <source>
        <dbReference type="Proteomes" id="UP000077875"/>
    </source>
</evidence>
<sequence>MDSESITLTARDGATLSAYVARPDGAPKGALVVVQEIFGVNSHIRSVADGFAAKGYLAVAPALFDRIEPGVELGYEGEDMVRARELLGKLRFDLSLADTQAAIDYAAAESGTKVGVVGYCFGGSIAWLAASRLSGLAAAVGYYGGRIPDDVDELPRVPVLLHFGEFDDHIPLQGVEEVAKRHPEVAVQIYPAGHGFNCDQRASFDAPSAALAKQRTLAFFARELG</sequence>
<dbReference type="EMBL" id="CP015243">
    <property type="protein sequence ID" value="ANF58125.1"/>
    <property type="molecule type" value="Genomic_DNA"/>
</dbReference>
<keyword evidence="3" id="KW-1185">Reference proteome</keyword>
<dbReference type="Pfam" id="PF01738">
    <property type="entry name" value="DLH"/>
    <property type="match status" value="1"/>
</dbReference>
<reference evidence="2 3" key="1">
    <citation type="submission" date="2016-04" db="EMBL/GenBank/DDBJ databases">
        <title>Complete Genome Sequence of Halotalea alkalilenta IHB B 13600.</title>
        <authorList>
            <person name="Swarnkar M.K."/>
            <person name="Sharma A."/>
            <person name="Kaushal K."/>
            <person name="Soni R."/>
            <person name="Rana S."/>
            <person name="Singh A.K."/>
            <person name="Gulati A."/>
        </authorList>
    </citation>
    <scope>NUCLEOTIDE SEQUENCE [LARGE SCALE GENOMIC DNA]</scope>
    <source>
        <strain evidence="2 3">IHB B 13600</strain>
    </source>
</reference>
<dbReference type="PANTHER" id="PTHR46623">
    <property type="entry name" value="CARBOXYMETHYLENEBUTENOLIDASE-RELATED"/>
    <property type="match status" value="1"/>
</dbReference>
<name>A0A172YGQ1_9GAMM</name>
<dbReference type="GO" id="GO:0016787">
    <property type="term" value="F:hydrolase activity"/>
    <property type="evidence" value="ECO:0007669"/>
    <property type="project" value="InterPro"/>
</dbReference>